<keyword evidence="7" id="KW-1185">Reference proteome</keyword>
<dbReference type="PANTHER" id="PTHR46496">
    <property type="match status" value="1"/>
</dbReference>
<sequence length="398" mass="42739">MSGSPRPKAVVVGAGIGGLAAAVTLRRIGMEVEVYERAGELRAAGSGLSIMSNAIRALGTLGIDLGLEERGQVIEHVEMMTTAGRTLRVLPYKENCAKLGAPSVCISRSELQAALLEAAGDCPISLGAVATGFSAGPDGVRVRFADGREAHGDLLIGADGIHSAIRRQLTGPEPVREAGYVCWLAVTRFAHPRLTRGFNGHYWGKGQRFGLHDIGHGNAYWWGTRNMTPEAAREWNGTKADILRAYQGWAEEVTAAIEATEPEAVIPVPAQDRPFLERWGEGPVTLLGDAAHPMMTSLVQGGSSAVEDAVVLAQVCAGSGDPVRALRAYEDRRRAHIRWLVERSYAMSAIEQEERPVPRLIRDAFMRFAPKSVLFKPFETSMSADLPTRASVPAGAGR</sequence>
<protein>
    <submittedName>
        <fullName evidence="6">FAD-dependent monooxygenase</fullName>
    </submittedName>
</protein>
<reference evidence="6" key="1">
    <citation type="submission" date="2019-05" db="EMBL/GenBank/DDBJ databases">
        <title>Isolation, diversity and antifungal activity of Actinobacteria from wheat.</title>
        <authorList>
            <person name="Yu B."/>
        </authorList>
    </citation>
    <scope>NUCLEOTIDE SEQUENCE [LARGE SCALE GENOMIC DNA]</scope>
    <source>
        <strain evidence="6">NEAU-HEGS1-5</strain>
    </source>
</reference>
<evidence type="ECO:0000256" key="1">
    <source>
        <dbReference type="ARBA" id="ARBA00001974"/>
    </source>
</evidence>
<accession>A0A5R8ZNF7</accession>
<name>A0A5R8ZNF7_9ACTN</name>
<dbReference type="OrthoDB" id="9782160at2"/>
<dbReference type="Pfam" id="PF01494">
    <property type="entry name" value="FAD_binding_3"/>
    <property type="match status" value="1"/>
</dbReference>
<dbReference type="AlphaFoldDB" id="A0A5R8ZNF7"/>
<dbReference type="InterPro" id="IPR036188">
    <property type="entry name" value="FAD/NAD-bd_sf"/>
</dbReference>
<comment type="cofactor">
    <cofactor evidence="1">
        <name>FAD</name>
        <dbReference type="ChEBI" id="CHEBI:57692"/>
    </cofactor>
</comment>
<evidence type="ECO:0000313" key="6">
    <source>
        <dbReference type="EMBL" id="TLP66607.1"/>
    </source>
</evidence>
<dbReference type="InterPro" id="IPR002938">
    <property type="entry name" value="FAD-bd"/>
</dbReference>
<evidence type="ECO:0000259" key="5">
    <source>
        <dbReference type="Pfam" id="PF01494"/>
    </source>
</evidence>
<evidence type="ECO:0000256" key="3">
    <source>
        <dbReference type="ARBA" id="ARBA00022827"/>
    </source>
</evidence>
<keyword evidence="3" id="KW-0274">FAD</keyword>
<keyword evidence="4" id="KW-0560">Oxidoreductase</keyword>
<gene>
    <name evidence="6" type="ORF">FED44_03895</name>
</gene>
<dbReference type="Gene3D" id="3.50.50.60">
    <property type="entry name" value="FAD/NAD(P)-binding domain"/>
    <property type="match status" value="1"/>
</dbReference>
<dbReference type="SUPFAM" id="SSF51905">
    <property type="entry name" value="FAD/NAD(P)-binding domain"/>
    <property type="match status" value="1"/>
</dbReference>
<dbReference type="PANTHER" id="PTHR46496:SF1">
    <property type="entry name" value="ZEAXANTHIN EPOXIDASE, CHLOROPLASTIC"/>
    <property type="match status" value="1"/>
</dbReference>
<dbReference type="EMBL" id="VANP01000001">
    <property type="protein sequence ID" value="TLP66607.1"/>
    <property type="molecule type" value="Genomic_DNA"/>
</dbReference>
<dbReference type="Proteomes" id="UP000309033">
    <property type="component" value="Unassembled WGS sequence"/>
</dbReference>
<keyword evidence="2" id="KW-0285">Flavoprotein</keyword>
<dbReference type="GO" id="GO:0071949">
    <property type="term" value="F:FAD binding"/>
    <property type="evidence" value="ECO:0007669"/>
    <property type="project" value="InterPro"/>
</dbReference>
<dbReference type="GO" id="GO:0004497">
    <property type="term" value="F:monooxygenase activity"/>
    <property type="evidence" value="ECO:0007669"/>
    <property type="project" value="UniProtKB-KW"/>
</dbReference>
<proteinExistence type="predicted"/>
<evidence type="ECO:0000256" key="2">
    <source>
        <dbReference type="ARBA" id="ARBA00022630"/>
    </source>
</evidence>
<evidence type="ECO:0000256" key="4">
    <source>
        <dbReference type="ARBA" id="ARBA00023002"/>
    </source>
</evidence>
<evidence type="ECO:0000313" key="7">
    <source>
        <dbReference type="Proteomes" id="UP000309033"/>
    </source>
</evidence>
<organism evidence="6 7">
    <name type="scientific">Microbispora triticiradicis</name>
    <dbReference type="NCBI Taxonomy" id="2200763"/>
    <lineage>
        <taxon>Bacteria</taxon>
        <taxon>Bacillati</taxon>
        <taxon>Actinomycetota</taxon>
        <taxon>Actinomycetes</taxon>
        <taxon>Streptosporangiales</taxon>
        <taxon>Streptosporangiaceae</taxon>
        <taxon>Microbispora</taxon>
    </lineage>
</organism>
<comment type="caution">
    <text evidence="6">The sequence shown here is derived from an EMBL/GenBank/DDBJ whole genome shotgun (WGS) entry which is preliminary data.</text>
</comment>
<feature type="domain" description="FAD-binding" evidence="5">
    <location>
        <begin position="9"/>
        <end position="344"/>
    </location>
</feature>
<dbReference type="PRINTS" id="PR00420">
    <property type="entry name" value="RNGMNOXGNASE"/>
</dbReference>
<keyword evidence="6" id="KW-0503">Monooxygenase</keyword>